<dbReference type="Proteomes" id="UP000516320">
    <property type="component" value="Chromosome"/>
</dbReference>
<gene>
    <name evidence="3" type="ORF">GP475_05825</name>
</gene>
<protein>
    <submittedName>
        <fullName evidence="3">FxsA family protein</fullName>
    </submittedName>
</protein>
<feature type="transmembrane region" description="Helical" evidence="2">
    <location>
        <begin position="69"/>
        <end position="95"/>
    </location>
</feature>
<evidence type="ECO:0000256" key="2">
    <source>
        <dbReference type="SAM" id="Phobius"/>
    </source>
</evidence>
<dbReference type="EMBL" id="CP046884">
    <property type="protein sequence ID" value="QNQ90211.1"/>
    <property type="molecule type" value="Genomic_DNA"/>
</dbReference>
<evidence type="ECO:0000313" key="4">
    <source>
        <dbReference type="Proteomes" id="UP000516320"/>
    </source>
</evidence>
<feature type="region of interest" description="Disordered" evidence="1">
    <location>
        <begin position="161"/>
        <end position="189"/>
    </location>
</feature>
<feature type="transmembrane region" description="Helical" evidence="2">
    <location>
        <begin position="26"/>
        <end position="48"/>
    </location>
</feature>
<dbReference type="RefSeq" id="WP_187975667.1">
    <property type="nucleotide sequence ID" value="NZ_CP046884.1"/>
</dbReference>
<reference evidence="3 4" key="1">
    <citation type="submission" date="2019-12" db="EMBL/GenBank/DDBJ databases">
        <title>Corynebacterium sp. nov., isolated from feces of the Anser Albifrons in China.</title>
        <authorList>
            <person name="Liu Q."/>
        </authorList>
    </citation>
    <scope>NUCLEOTIDE SEQUENCE [LARGE SCALE GENOMIC DNA]</scope>
    <source>
        <strain evidence="3 4">4H37-19</strain>
    </source>
</reference>
<accession>A0A7H0SNT6</accession>
<dbReference type="PANTHER" id="PTHR35335:SF1">
    <property type="entry name" value="UPF0716 PROTEIN FXSA"/>
    <property type="match status" value="1"/>
</dbReference>
<dbReference type="PANTHER" id="PTHR35335">
    <property type="entry name" value="UPF0716 PROTEIN FXSA"/>
    <property type="match status" value="1"/>
</dbReference>
<keyword evidence="2" id="KW-1133">Transmembrane helix</keyword>
<evidence type="ECO:0000313" key="3">
    <source>
        <dbReference type="EMBL" id="QNQ90211.1"/>
    </source>
</evidence>
<dbReference type="Pfam" id="PF04186">
    <property type="entry name" value="FxsA"/>
    <property type="match status" value="1"/>
</dbReference>
<name>A0A7H0SNT6_9CORY</name>
<dbReference type="GO" id="GO:0016020">
    <property type="term" value="C:membrane"/>
    <property type="evidence" value="ECO:0007669"/>
    <property type="project" value="InterPro"/>
</dbReference>
<dbReference type="NCBIfam" id="NF008528">
    <property type="entry name" value="PRK11463.1-2"/>
    <property type="match status" value="1"/>
</dbReference>
<dbReference type="AlphaFoldDB" id="A0A7H0SNT6"/>
<evidence type="ECO:0000256" key="1">
    <source>
        <dbReference type="SAM" id="MobiDB-lite"/>
    </source>
</evidence>
<keyword evidence="4" id="KW-1185">Reference proteome</keyword>
<sequence length="189" mass="21108">MPLLLTIPYVFTEALAFWGVAHWIGTGWALLLLFAFFIIGILLVRLELRKLALKASRGQEDPGTAVGDLGLILAGCLLLALPGFVSGILGLLLVLSPTRGMFRRLLARKVRNRIENIGIRTFERTGQFRHFQYGDVRPTANPDSPHHDTAPDVIDETEIQRWTENLTPEDFQDAPKNGDSTNHPDQKNN</sequence>
<keyword evidence="2" id="KW-0812">Transmembrane</keyword>
<dbReference type="KEGG" id="cpoy:GP475_05825"/>
<keyword evidence="2" id="KW-0472">Membrane</keyword>
<organism evidence="3 4">
    <name type="scientific">Corynebacterium poyangense</name>
    <dbReference type="NCBI Taxonomy" id="2684405"/>
    <lineage>
        <taxon>Bacteria</taxon>
        <taxon>Bacillati</taxon>
        <taxon>Actinomycetota</taxon>
        <taxon>Actinomycetes</taxon>
        <taxon>Mycobacteriales</taxon>
        <taxon>Corynebacteriaceae</taxon>
        <taxon>Corynebacterium</taxon>
    </lineage>
</organism>
<proteinExistence type="predicted"/>
<dbReference type="InterPro" id="IPR007313">
    <property type="entry name" value="FxsA"/>
</dbReference>